<organism evidence="1 2">
    <name type="scientific">Ixodes persulcatus</name>
    <name type="common">Taiga tick</name>
    <dbReference type="NCBI Taxonomy" id="34615"/>
    <lineage>
        <taxon>Eukaryota</taxon>
        <taxon>Metazoa</taxon>
        <taxon>Ecdysozoa</taxon>
        <taxon>Arthropoda</taxon>
        <taxon>Chelicerata</taxon>
        <taxon>Arachnida</taxon>
        <taxon>Acari</taxon>
        <taxon>Parasitiformes</taxon>
        <taxon>Ixodida</taxon>
        <taxon>Ixodoidea</taxon>
        <taxon>Ixodidae</taxon>
        <taxon>Ixodinae</taxon>
        <taxon>Ixodes</taxon>
    </lineage>
</organism>
<accession>A0AC60Q7G2</accession>
<protein>
    <submittedName>
        <fullName evidence="1">Uncharacterized protein</fullName>
    </submittedName>
</protein>
<sequence>MRFALQTIKLCLLHAIHSVQFVRTPRTKVPLEFSRKFGLLEAKEIVVGVKPR</sequence>
<keyword evidence="2" id="KW-1185">Reference proteome</keyword>
<dbReference type="Proteomes" id="UP000805193">
    <property type="component" value="Unassembled WGS sequence"/>
</dbReference>
<reference evidence="1 2" key="1">
    <citation type="journal article" date="2020" name="Cell">
        <title>Large-Scale Comparative Analyses of Tick Genomes Elucidate Their Genetic Diversity and Vector Capacities.</title>
        <authorList>
            <consortium name="Tick Genome and Microbiome Consortium (TIGMIC)"/>
            <person name="Jia N."/>
            <person name="Wang J."/>
            <person name="Shi W."/>
            <person name="Du L."/>
            <person name="Sun Y."/>
            <person name="Zhan W."/>
            <person name="Jiang J.F."/>
            <person name="Wang Q."/>
            <person name="Zhang B."/>
            <person name="Ji P."/>
            <person name="Bell-Sakyi L."/>
            <person name="Cui X.M."/>
            <person name="Yuan T.T."/>
            <person name="Jiang B.G."/>
            <person name="Yang W.F."/>
            <person name="Lam T.T."/>
            <person name="Chang Q.C."/>
            <person name="Ding S.J."/>
            <person name="Wang X.J."/>
            <person name="Zhu J.G."/>
            <person name="Ruan X.D."/>
            <person name="Zhao L."/>
            <person name="Wei J.T."/>
            <person name="Ye R.Z."/>
            <person name="Que T.C."/>
            <person name="Du C.H."/>
            <person name="Zhou Y.H."/>
            <person name="Cheng J.X."/>
            <person name="Dai P.F."/>
            <person name="Guo W.B."/>
            <person name="Han X.H."/>
            <person name="Huang E.J."/>
            <person name="Li L.F."/>
            <person name="Wei W."/>
            <person name="Gao Y.C."/>
            <person name="Liu J.Z."/>
            <person name="Shao H.Z."/>
            <person name="Wang X."/>
            <person name="Wang C.C."/>
            <person name="Yang T.C."/>
            <person name="Huo Q.B."/>
            <person name="Li W."/>
            <person name="Chen H.Y."/>
            <person name="Chen S.E."/>
            <person name="Zhou L.G."/>
            <person name="Ni X.B."/>
            <person name="Tian J.H."/>
            <person name="Sheng Y."/>
            <person name="Liu T."/>
            <person name="Pan Y.S."/>
            <person name="Xia L.Y."/>
            <person name="Li J."/>
            <person name="Zhao F."/>
            <person name="Cao W.C."/>
        </authorList>
    </citation>
    <scope>NUCLEOTIDE SEQUENCE [LARGE SCALE GENOMIC DNA]</scope>
    <source>
        <strain evidence="1">Iper-2018</strain>
    </source>
</reference>
<evidence type="ECO:0000313" key="1">
    <source>
        <dbReference type="EMBL" id="KAG0429799.1"/>
    </source>
</evidence>
<gene>
    <name evidence="1" type="ORF">HPB47_023285</name>
</gene>
<proteinExistence type="predicted"/>
<name>A0AC60Q7G2_IXOPE</name>
<comment type="caution">
    <text evidence="1">The sequence shown here is derived from an EMBL/GenBank/DDBJ whole genome shotgun (WGS) entry which is preliminary data.</text>
</comment>
<evidence type="ECO:0000313" key="2">
    <source>
        <dbReference type="Proteomes" id="UP000805193"/>
    </source>
</evidence>
<dbReference type="EMBL" id="JABSTQ010009380">
    <property type="protein sequence ID" value="KAG0429799.1"/>
    <property type="molecule type" value="Genomic_DNA"/>
</dbReference>